<gene>
    <name evidence="5" type="ORF">HG543_26505</name>
</gene>
<evidence type="ECO:0000256" key="2">
    <source>
        <dbReference type="ARBA" id="ARBA00022741"/>
    </source>
</evidence>
<dbReference type="InterPro" id="IPR017871">
    <property type="entry name" value="ABC_transporter-like_CS"/>
</dbReference>
<dbReference type="AlphaFoldDB" id="A0A848LKT0"/>
<feature type="domain" description="ABC transporter" evidence="4">
    <location>
        <begin position="2"/>
        <end position="232"/>
    </location>
</feature>
<keyword evidence="3 5" id="KW-0067">ATP-binding</keyword>
<dbReference type="InterPro" id="IPR027417">
    <property type="entry name" value="P-loop_NTPase"/>
</dbReference>
<accession>A0A848LKT0</accession>
<dbReference type="SUPFAM" id="SSF52540">
    <property type="entry name" value="P-loop containing nucleoside triphosphate hydrolases"/>
    <property type="match status" value="1"/>
</dbReference>
<dbReference type="InterPro" id="IPR003593">
    <property type="entry name" value="AAA+_ATPase"/>
</dbReference>
<keyword evidence="6" id="KW-1185">Reference proteome</keyword>
<dbReference type="RefSeq" id="WP_169347652.1">
    <property type="nucleotide sequence ID" value="NZ_JABBJJ010000134.1"/>
</dbReference>
<dbReference type="InterPro" id="IPR051782">
    <property type="entry name" value="ABC_Transporter_VariousFunc"/>
</dbReference>
<dbReference type="InterPro" id="IPR003439">
    <property type="entry name" value="ABC_transporter-like_ATP-bd"/>
</dbReference>
<dbReference type="SMART" id="SM00382">
    <property type="entry name" value="AAA"/>
    <property type="match status" value="1"/>
</dbReference>
<dbReference type="CDD" id="cd03230">
    <property type="entry name" value="ABC_DR_subfamily_A"/>
    <property type="match status" value="1"/>
</dbReference>
<evidence type="ECO:0000313" key="6">
    <source>
        <dbReference type="Proteomes" id="UP000518300"/>
    </source>
</evidence>
<dbReference type="PROSITE" id="PS00211">
    <property type="entry name" value="ABC_TRANSPORTER_1"/>
    <property type="match status" value="1"/>
</dbReference>
<dbReference type="Proteomes" id="UP000518300">
    <property type="component" value="Unassembled WGS sequence"/>
</dbReference>
<protein>
    <submittedName>
        <fullName evidence="5">ABC transporter ATP-binding protein</fullName>
    </submittedName>
</protein>
<organism evidence="5 6">
    <name type="scientific">Pyxidicoccus fallax</name>
    <dbReference type="NCBI Taxonomy" id="394095"/>
    <lineage>
        <taxon>Bacteria</taxon>
        <taxon>Pseudomonadati</taxon>
        <taxon>Myxococcota</taxon>
        <taxon>Myxococcia</taxon>
        <taxon>Myxococcales</taxon>
        <taxon>Cystobacterineae</taxon>
        <taxon>Myxococcaceae</taxon>
        <taxon>Pyxidicoccus</taxon>
    </lineage>
</organism>
<dbReference type="GO" id="GO:0016887">
    <property type="term" value="F:ATP hydrolysis activity"/>
    <property type="evidence" value="ECO:0007669"/>
    <property type="project" value="InterPro"/>
</dbReference>
<evidence type="ECO:0000259" key="4">
    <source>
        <dbReference type="PROSITE" id="PS50893"/>
    </source>
</evidence>
<dbReference type="Gene3D" id="3.40.50.300">
    <property type="entry name" value="P-loop containing nucleotide triphosphate hydrolases"/>
    <property type="match status" value="1"/>
</dbReference>
<evidence type="ECO:0000313" key="5">
    <source>
        <dbReference type="EMBL" id="NMO18385.1"/>
    </source>
</evidence>
<dbReference type="EMBL" id="JABBJJ010000134">
    <property type="protein sequence ID" value="NMO18385.1"/>
    <property type="molecule type" value="Genomic_DNA"/>
</dbReference>
<name>A0A848LKT0_9BACT</name>
<reference evidence="5 6" key="1">
    <citation type="submission" date="2020-04" db="EMBL/GenBank/DDBJ databases">
        <title>Draft genome of Pyxidicoccus fallax type strain.</title>
        <authorList>
            <person name="Whitworth D.E."/>
        </authorList>
    </citation>
    <scope>NUCLEOTIDE SEQUENCE [LARGE SCALE GENOMIC DNA]</scope>
    <source>
        <strain evidence="5 6">DSM 14698</strain>
    </source>
</reference>
<dbReference type="GO" id="GO:0005524">
    <property type="term" value="F:ATP binding"/>
    <property type="evidence" value="ECO:0007669"/>
    <property type="project" value="UniProtKB-KW"/>
</dbReference>
<dbReference type="Pfam" id="PF00005">
    <property type="entry name" value="ABC_tran"/>
    <property type="match status" value="1"/>
</dbReference>
<comment type="caution">
    <text evidence="5">The sequence shown here is derived from an EMBL/GenBank/DDBJ whole genome shotgun (WGS) entry which is preliminary data.</text>
</comment>
<keyword evidence="1" id="KW-0813">Transport</keyword>
<keyword evidence="2" id="KW-0547">Nucleotide-binding</keyword>
<evidence type="ECO:0000256" key="3">
    <source>
        <dbReference type="ARBA" id="ARBA00022840"/>
    </source>
</evidence>
<dbReference type="PANTHER" id="PTHR42939:SF1">
    <property type="entry name" value="ABC TRANSPORTER ATP-BINDING PROTEIN ALBC-RELATED"/>
    <property type="match status" value="1"/>
</dbReference>
<dbReference type="PROSITE" id="PS50893">
    <property type="entry name" value="ABC_TRANSPORTER_2"/>
    <property type="match status" value="1"/>
</dbReference>
<evidence type="ECO:0000256" key="1">
    <source>
        <dbReference type="ARBA" id="ARBA00022448"/>
    </source>
</evidence>
<proteinExistence type="predicted"/>
<dbReference type="PANTHER" id="PTHR42939">
    <property type="entry name" value="ABC TRANSPORTER ATP-BINDING PROTEIN ALBC-RELATED"/>
    <property type="match status" value="1"/>
</dbReference>
<sequence length="248" mass="26170">MLTARQLTKAYGARKALDGLDLEVGGGEVLCLLGPNGAGKTTTLHLFLGLLKPTSGTALVKGVDVAADPITARRHIAYVPEQVQLYPHLSGLENLGYFLGLALPAPPPPERLHTLLREAGLPAEAATRPVGGYSKGMRQKVVLALALAREAEALLLDEPTSGLDPVSIRELGNLIKRLSARGASVLMVTHDLSIVRSVAHRVGVMKAGRLVELTPAASLSEEGLERLYWKHFEPEGATGPSLPHASGA</sequence>